<dbReference type="InterPro" id="IPR023210">
    <property type="entry name" value="NADP_OxRdtase_dom"/>
</dbReference>
<evidence type="ECO:0000313" key="6">
    <source>
        <dbReference type="Proteomes" id="UP000794436"/>
    </source>
</evidence>
<dbReference type="OrthoDB" id="2310150at2759"/>
<evidence type="ECO:0000256" key="3">
    <source>
        <dbReference type="ARBA" id="ARBA00023002"/>
    </source>
</evidence>
<dbReference type="EMBL" id="SPLM01000002">
    <property type="protein sequence ID" value="TMW68705.1"/>
    <property type="molecule type" value="Genomic_DNA"/>
</dbReference>
<feature type="domain" description="NADP-dependent oxidoreductase" evidence="4">
    <location>
        <begin position="23"/>
        <end position="325"/>
    </location>
</feature>
<keyword evidence="2" id="KW-0521">NADP</keyword>
<evidence type="ECO:0000259" key="4">
    <source>
        <dbReference type="Pfam" id="PF00248"/>
    </source>
</evidence>
<keyword evidence="3" id="KW-0560">Oxidoreductase</keyword>
<dbReference type="InterPro" id="IPR005399">
    <property type="entry name" value="K_chnl_volt-dep_bsu_KCNAB-rel"/>
</dbReference>
<name>A0A8K1CU38_PYTOL</name>
<dbReference type="PANTHER" id="PTHR43150:SF2">
    <property type="entry name" value="HYPERKINETIC, ISOFORM M"/>
    <property type="match status" value="1"/>
</dbReference>
<dbReference type="Pfam" id="PF00248">
    <property type="entry name" value="Aldo_ket_red"/>
    <property type="match status" value="1"/>
</dbReference>
<proteinExistence type="inferred from homology"/>
<organism evidence="5 6">
    <name type="scientific">Pythium oligandrum</name>
    <name type="common">Mycoparasitic fungus</name>
    <dbReference type="NCBI Taxonomy" id="41045"/>
    <lineage>
        <taxon>Eukaryota</taxon>
        <taxon>Sar</taxon>
        <taxon>Stramenopiles</taxon>
        <taxon>Oomycota</taxon>
        <taxon>Peronosporomycetes</taxon>
        <taxon>Pythiales</taxon>
        <taxon>Pythiaceae</taxon>
        <taxon>Pythium</taxon>
    </lineage>
</organism>
<dbReference type="GO" id="GO:0016491">
    <property type="term" value="F:oxidoreductase activity"/>
    <property type="evidence" value="ECO:0007669"/>
    <property type="project" value="UniProtKB-KW"/>
</dbReference>
<dbReference type="AlphaFoldDB" id="A0A8K1CU38"/>
<dbReference type="PANTHER" id="PTHR43150">
    <property type="entry name" value="HYPERKINETIC, ISOFORM M"/>
    <property type="match status" value="1"/>
</dbReference>
<comment type="similarity">
    <text evidence="1">Belongs to the shaker potassium channel beta subunit family.</text>
</comment>
<keyword evidence="6" id="KW-1185">Reference proteome</keyword>
<protein>
    <recommendedName>
        <fullName evidence="4">NADP-dependent oxidoreductase domain-containing protein</fullName>
    </recommendedName>
</protein>
<evidence type="ECO:0000313" key="5">
    <source>
        <dbReference type="EMBL" id="TMW68705.1"/>
    </source>
</evidence>
<evidence type="ECO:0000256" key="2">
    <source>
        <dbReference type="ARBA" id="ARBA00022857"/>
    </source>
</evidence>
<gene>
    <name evidence="5" type="ORF">Poli38472_006173</name>
</gene>
<evidence type="ECO:0000256" key="1">
    <source>
        <dbReference type="ARBA" id="ARBA00006515"/>
    </source>
</evidence>
<dbReference type="Proteomes" id="UP000794436">
    <property type="component" value="Unassembled WGS sequence"/>
</dbReference>
<dbReference type="SUPFAM" id="SSF51430">
    <property type="entry name" value="NAD(P)-linked oxidoreductase"/>
    <property type="match status" value="1"/>
</dbReference>
<dbReference type="Gene3D" id="3.20.20.100">
    <property type="entry name" value="NADP-dependent oxidoreductase domain"/>
    <property type="match status" value="1"/>
</dbReference>
<accession>A0A8K1CU38</accession>
<comment type="caution">
    <text evidence="5">The sequence shown here is derived from an EMBL/GenBank/DDBJ whole genome shotgun (WGS) entry which is preliminary data.</text>
</comment>
<sequence>MAAPTHNMKYRFLGDSGLLVSTLSFGSWVTFDNQLDTDKAYEILTHAYKKGINFFDNAEAYAAGKSEEIMGKVVKRGIAEGVWSREDLVISTKMFWGTKPGPNNVGLSRKHIIEGTKASLKRFDLEYVDLIFCHRPDPCTPIEEVVRAMNWVIQQGWAFYWGTSEWNSHDIIKACEIADRLGLARPIFEQPQYHILERSRVDYDFVNLYKKYKYGLTTWSPLASGVLTGKYNNGIPEGSRLALPQYKFLLPGLEEKVAKAKLLEPIAKEVGCTLAQLSIAWCAANENVSTVILGATSVQQLDENLSALEFVDKITPEVKAKIDAAVKFQPVADLPSAEPNIHALRKKYC</sequence>
<dbReference type="PRINTS" id="PR01577">
    <property type="entry name" value="KCNABCHANNEL"/>
</dbReference>
<reference evidence="5" key="1">
    <citation type="submission" date="2019-03" db="EMBL/GenBank/DDBJ databases">
        <title>Long read genome sequence of the mycoparasitic Pythium oligandrum ATCC 38472 isolated from sugarbeet rhizosphere.</title>
        <authorList>
            <person name="Gaulin E."/>
        </authorList>
    </citation>
    <scope>NUCLEOTIDE SEQUENCE</scope>
    <source>
        <strain evidence="5">ATCC 38472_TT</strain>
    </source>
</reference>
<dbReference type="CDD" id="cd19143">
    <property type="entry name" value="AKR_AKR6C1_2"/>
    <property type="match status" value="1"/>
</dbReference>
<dbReference type="InterPro" id="IPR036812">
    <property type="entry name" value="NAD(P)_OxRdtase_dom_sf"/>
</dbReference>